<evidence type="ECO:0000313" key="2">
    <source>
        <dbReference type="Proteomes" id="UP001374535"/>
    </source>
</evidence>
<dbReference type="Proteomes" id="UP001374535">
    <property type="component" value="Chromosome 11"/>
</dbReference>
<organism evidence="1 2">
    <name type="scientific">Vigna mungo</name>
    <name type="common">Black gram</name>
    <name type="synonym">Phaseolus mungo</name>
    <dbReference type="NCBI Taxonomy" id="3915"/>
    <lineage>
        <taxon>Eukaryota</taxon>
        <taxon>Viridiplantae</taxon>
        <taxon>Streptophyta</taxon>
        <taxon>Embryophyta</taxon>
        <taxon>Tracheophyta</taxon>
        <taxon>Spermatophyta</taxon>
        <taxon>Magnoliopsida</taxon>
        <taxon>eudicotyledons</taxon>
        <taxon>Gunneridae</taxon>
        <taxon>Pentapetalae</taxon>
        <taxon>rosids</taxon>
        <taxon>fabids</taxon>
        <taxon>Fabales</taxon>
        <taxon>Fabaceae</taxon>
        <taxon>Papilionoideae</taxon>
        <taxon>50 kb inversion clade</taxon>
        <taxon>NPAAA clade</taxon>
        <taxon>indigoferoid/millettioid clade</taxon>
        <taxon>Phaseoleae</taxon>
        <taxon>Vigna</taxon>
    </lineage>
</organism>
<reference evidence="1 2" key="1">
    <citation type="journal article" date="2023" name="Life. Sci Alliance">
        <title>Evolutionary insights into 3D genome organization and epigenetic landscape of Vigna mungo.</title>
        <authorList>
            <person name="Junaid A."/>
            <person name="Singh B."/>
            <person name="Bhatia S."/>
        </authorList>
    </citation>
    <scope>NUCLEOTIDE SEQUENCE [LARGE SCALE GENOMIC DNA]</scope>
    <source>
        <strain evidence="1">Urdbean</strain>
    </source>
</reference>
<name>A0AAQ3R9Z4_VIGMU</name>
<evidence type="ECO:0000313" key="1">
    <source>
        <dbReference type="EMBL" id="WVY89478.1"/>
    </source>
</evidence>
<proteinExistence type="predicted"/>
<keyword evidence="2" id="KW-1185">Reference proteome</keyword>
<dbReference type="AlphaFoldDB" id="A0AAQ3R9Z4"/>
<gene>
    <name evidence="1" type="ORF">V8G54_034992</name>
</gene>
<protein>
    <submittedName>
        <fullName evidence="1">Uncharacterized protein</fullName>
    </submittedName>
</protein>
<accession>A0AAQ3R9Z4</accession>
<sequence>EELGELSKSFAAGGNSENELKVRWHKVAVLRRHPLPRRVRRRLLFGSRRTHHRRRYPTRGAFGCAATFVNVLDHVFQLLRMFVFGSARTLLFIGTPRNKYVGVTQLTCSARRQSRLRALGRASVWWNLGESTWQKGRVFGTWGPR</sequence>
<feature type="non-terminal residue" evidence="1">
    <location>
        <position position="1"/>
    </location>
</feature>
<dbReference type="EMBL" id="CP144690">
    <property type="protein sequence ID" value="WVY89478.1"/>
    <property type="molecule type" value="Genomic_DNA"/>
</dbReference>